<dbReference type="EMBL" id="JAQLGM010000020">
    <property type="protein sequence ID" value="MDB2000442.1"/>
    <property type="molecule type" value="Genomic_DNA"/>
</dbReference>
<dbReference type="AlphaFoldDB" id="A0AAW6ASC4"/>
<gene>
    <name evidence="1" type="ORF">PM006_09540</name>
</gene>
<accession>A0AAW6ASC4</accession>
<protein>
    <submittedName>
        <fullName evidence="1">Uncharacterized protein</fullName>
    </submittedName>
</protein>
<proteinExistence type="predicted"/>
<dbReference type="Proteomes" id="UP001300871">
    <property type="component" value="Unassembled WGS sequence"/>
</dbReference>
<dbReference type="RefSeq" id="WP_215629243.1">
    <property type="nucleotide sequence ID" value="NZ_JAQLGH010000021.1"/>
</dbReference>
<comment type="caution">
    <text evidence="1">The sequence shown here is derived from an EMBL/GenBank/DDBJ whole genome shotgun (WGS) entry which is preliminary data.</text>
</comment>
<name>A0AAW6ASC4_CLOSY</name>
<reference evidence="1" key="1">
    <citation type="submission" date="2023-01" db="EMBL/GenBank/DDBJ databases">
        <title>Human gut microbiome strain richness.</title>
        <authorList>
            <person name="Chen-Liaw A."/>
        </authorList>
    </citation>
    <scope>NUCLEOTIDE SEQUENCE</scope>
    <source>
        <strain evidence="1">B1_m1001713B170214d0_201011</strain>
    </source>
</reference>
<sequence>MEDRCIMPEMPYCPACEYGYIEYLNEIDTVWNCMVDDHRKETKDKCNEDLVQ</sequence>
<evidence type="ECO:0000313" key="1">
    <source>
        <dbReference type="EMBL" id="MDB2000442.1"/>
    </source>
</evidence>
<organism evidence="1 2">
    <name type="scientific">Clostridium symbiosum</name>
    <name type="common">Bacteroides symbiosus</name>
    <dbReference type="NCBI Taxonomy" id="1512"/>
    <lineage>
        <taxon>Bacteria</taxon>
        <taxon>Bacillati</taxon>
        <taxon>Bacillota</taxon>
        <taxon>Clostridia</taxon>
        <taxon>Lachnospirales</taxon>
        <taxon>Lachnospiraceae</taxon>
        <taxon>Otoolea</taxon>
    </lineage>
</organism>
<evidence type="ECO:0000313" key="2">
    <source>
        <dbReference type="Proteomes" id="UP001300871"/>
    </source>
</evidence>